<gene>
    <name evidence="1" type="ORF">BACPLE_03010</name>
</gene>
<dbReference type="GeneID" id="43185730"/>
<dbReference type="RefSeq" id="WP_007563044.1">
    <property type="nucleotide sequence ID" value="NZ_CAXSQN010000003.1"/>
</dbReference>
<dbReference type="EMBL" id="ABQC02000023">
    <property type="protein sequence ID" value="EDY94602.1"/>
    <property type="molecule type" value="Genomic_DNA"/>
</dbReference>
<reference evidence="1 2" key="2">
    <citation type="submission" date="2008-08" db="EMBL/GenBank/DDBJ databases">
        <authorList>
            <person name="Fulton L."/>
            <person name="Clifton S."/>
            <person name="Fulton B."/>
            <person name="Xu J."/>
            <person name="Minx P."/>
            <person name="Pepin K.H."/>
            <person name="Johnson M."/>
            <person name="Thiruvilangam P."/>
            <person name="Bhonagiri V."/>
            <person name="Nash W.E."/>
            <person name="Mardis E.R."/>
            <person name="Wilson R.K."/>
        </authorList>
    </citation>
    <scope>NUCLEOTIDE SEQUENCE [LARGE SCALE GENOMIC DNA]</scope>
    <source>
        <strain evidence="2">DSM 17135 / JCM 12973 / M2</strain>
    </source>
</reference>
<organism evidence="1 2">
    <name type="scientific">Phocaeicola plebeius (strain DSM 17135 / JCM 12973 / CCUG 54634 / M2)</name>
    <name type="common">Bacteroides plebeius</name>
    <dbReference type="NCBI Taxonomy" id="484018"/>
    <lineage>
        <taxon>Bacteria</taxon>
        <taxon>Pseudomonadati</taxon>
        <taxon>Bacteroidota</taxon>
        <taxon>Bacteroidia</taxon>
        <taxon>Bacteroidales</taxon>
        <taxon>Bacteroidaceae</taxon>
        <taxon>Phocaeicola</taxon>
    </lineage>
</organism>
<dbReference type="Proteomes" id="UP000003452">
    <property type="component" value="Unassembled WGS sequence"/>
</dbReference>
<evidence type="ECO:0000313" key="2">
    <source>
        <dbReference type="Proteomes" id="UP000003452"/>
    </source>
</evidence>
<proteinExistence type="predicted"/>
<accession>B5D209</accession>
<sequence>MKKFVIALLLLTVSLLELKSQQPPFFWREGHNFGINAGYKKLSLNCGDFEAGFVEISCFMRPSLGWEFTTKFEYGPNYLSFSPSGLIGLPFWAYSSSHGGDSDSNALGAILSVASAKLPIYIMDWLEVCPYWDILKFSKLYKSKKFRVNGDLGLQIKLYPFCTIPKISTFFISGFCLYNFAYKKDPSAYNNEPWSNQRKRSNKSPFFGYSYGATIGCYF</sequence>
<dbReference type="HOGENOM" id="CLU_1248609_0_0_10"/>
<evidence type="ECO:0000313" key="1">
    <source>
        <dbReference type="EMBL" id="EDY94602.1"/>
    </source>
</evidence>
<name>B5D209_PHOPM</name>
<comment type="caution">
    <text evidence="1">The sequence shown here is derived from an EMBL/GenBank/DDBJ whole genome shotgun (WGS) entry which is preliminary data.</text>
</comment>
<reference evidence="1 2" key="1">
    <citation type="submission" date="2008-08" db="EMBL/GenBank/DDBJ databases">
        <title>Draft genome sequence of Bacteroides plebeius (DSM 17135).</title>
        <authorList>
            <person name="Sudarsanam P."/>
            <person name="Ley R."/>
            <person name="Guruge J."/>
            <person name="Turnbaugh P.J."/>
            <person name="Mahowald M."/>
            <person name="Liep D."/>
            <person name="Gordon J."/>
        </authorList>
    </citation>
    <scope>NUCLEOTIDE SEQUENCE [LARGE SCALE GENOMIC DNA]</scope>
    <source>
        <strain evidence="2">DSM 17135 / JCM 12973 / M2</strain>
    </source>
</reference>
<dbReference type="AlphaFoldDB" id="B5D209"/>
<dbReference type="OrthoDB" id="9804235at2"/>
<protein>
    <submittedName>
        <fullName evidence="1">Uncharacterized protein</fullName>
    </submittedName>
</protein>